<dbReference type="EMBL" id="ML976721">
    <property type="protein sequence ID" value="KAF1968333.1"/>
    <property type="molecule type" value="Genomic_DNA"/>
</dbReference>
<dbReference type="GO" id="GO:0003906">
    <property type="term" value="F:DNA-(apurinic or apyrimidinic site) endonuclease activity"/>
    <property type="evidence" value="ECO:0007669"/>
    <property type="project" value="InterPro"/>
</dbReference>
<dbReference type="GO" id="GO:0008534">
    <property type="term" value="F:oxidized purine nucleobase lesion DNA N-glycosylase activity"/>
    <property type="evidence" value="ECO:0007669"/>
    <property type="project" value="UniProtKB-EC"/>
</dbReference>
<feature type="region of interest" description="Disordered" evidence="10">
    <location>
        <begin position="287"/>
        <end position="440"/>
    </location>
</feature>
<keyword evidence="5" id="KW-0238">DNA-binding</keyword>
<dbReference type="GO" id="GO:0008270">
    <property type="term" value="F:zinc ion binding"/>
    <property type="evidence" value="ECO:0007669"/>
    <property type="project" value="InterPro"/>
</dbReference>
<comment type="similarity">
    <text evidence="2">Belongs to the FPG family.</text>
</comment>
<dbReference type="SUPFAM" id="SSF81624">
    <property type="entry name" value="N-terminal domain of MutM-like DNA repair proteins"/>
    <property type="match status" value="1"/>
</dbReference>
<dbReference type="OrthoDB" id="444592at2759"/>
<dbReference type="SMART" id="SM00898">
    <property type="entry name" value="Fapy_DNA_glyco"/>
    <property type="match status" value="1"/>
</dbReference>
<dbReference type="InterPro" id="IPR010979">
    <property type="entry name" value="Ribosomal_uS13-like_H2TH"/>
</dbReference>
<dbReference type="InterPro" id="IPR015886">
    <property type="entry name" value="H2TH_FPG"/>
</dbReference>
<dbReference type="SUPFAM" id="SSF46946">
    <property type="entry name" value="S13-like H2TH domain"/>
    <property type="match status" value="1"/>
</dbReference>
<organism evidence="12 13">
    <name type="scientific">Bimuria novae-zelandiae CBS 107.79</name>
    <dbReference type="NCBI Taxonomy" id="1447943"/>
    <lineage>
        <taxon>Eukaryota</taxon>
        <taxon>Fungi</taxon>
        <taxon>Dikarya</taxon>
        <taxon>Ascomycota</taxon>
        <taxon>Pezizomycotina</taxon>
        <taxon>Dothideomycetes</taxon>
        <taxon>Pleosporomycetidae</taxon>
        <taxon>Pleosporales</taxon>
        <taxon>Massarineae</taxon>
        <taxon>Didymosphaeriaceae</taxon>
        <taxon>Bimuria</taxon>
    </lineage>
</organism>
<name>A0A6A5UT13_9PLEO</name>
<accession>A0A6A5UT13</accession>
<evidence type="ECO:0000256" key="10">
    <source>
        <dbReference type="SAM" id="MobiDB-lite"/>
    </source>
</evidence>
<dbReference type="PANTHER" id="PTHR22993:SF9">
    <property type="entry name" value="FORMAMIDOPYRIMIDINE-DNA GLYCOSYLASE"/>
    <property type="match status" value="1"/>
</dbReference>
<evidence type="ECO:0000256" key="5">
    <source>
        <dbReference type="ARBA" id="ARBA00023125"/>
    </source>
</evidence>
<proteinExistence type="inferred from homology"/>
<dbReference type="Gene3D" id="3.20.190.10">
    <property type="entry name" value="MutM-like, N-terminal"/>
    <property type="match status" value="1"/>
</dbReference>
<evidence type="ECO:0000256" key="4">
    <source>
        <dbReference type="ARBA" id="ARBA00022801"/>
    </source>
</evidence>
<dbReference type="GO" id="GO:0006284">
    <property type="term" value="P:base-excision repair"/>
    <property type="evidence" value="ECO:0007669"/>
    <property type="project" value="InterPro"/>
</dbReference>
<evidence type="ECO:0000313" key="13">
    <source>
        <dbReference type="Proteomes" id="UP000800036"/>
    </source>
</evidence>
<dbReference type="GO" id="GO:0016829">
    <property type="term" value="F:lyase activity"/>
    <property type="evidence" value="ECO:0007669"/>
    <property type="project" value="UniProtKB-KW"/>
</dbReference>
<dbReference type="Proteomes" id="UP000800036">
    <property type="component" value="Unassembled WGS sequence"/>
</dbReference>
<dbReference type="SMART" id="SM01232">
    <property type="entry name" value="H2TH"/>
    <property type="match status" value="1"/>
</dbReference>
<evidence type="ECO:0000256" key="7">
    <source>
        <dbReference type="ARBA" id="ARBA00023239"/>
    </source>
</evidence>
<dbReference type="Pfam" id="PF06831">
    <property type="entry name" value="H2TH"/>
    <property type="match status" value="1"/>
</dbReference>
<feature type="compositionally biased region" description="Acidic residues" evidence="10">
    <location>
        <begin position="381"/>
        <end position="394"/>
    </location>
</feature>
<reference evidence="12" key="1">
    <citation type="journal article" date="2020" name="Stud. Mycol.">
        <title>101 Dothideomycetes genomes: a test case for predicting lifestyles and emergence of pathogens.</title>
        <authorList>
            <person name="Haridas S."/>
            <person name="Albert R."/>
            <person name="Binder M."/>
            <person name="Bloem J."/>
            <person name="Labutti K."/>
            <person name="Salamov A."/>
            <person name="Andreopoulos B."/>
            <person name="Baker S."/>
            <person name="Barry K."/>
            <person name="Bills G."/>
            <person name="Bluhm B."/>
            <person name="Cannon C."/>
            <person name="Castanera R."/>
            <person name="Culley D."/>
            <person name="Daum C."/>
            <person name="Ezra D."/>
            <person name="Gonzalez J."/>
            <person name="Henrissat B."/>
            <person name="Kuo A."/>
            <person name="Liang C."/>
            <person name="Lipzen A."/>
            <person name="Lutzoni F."/>
            <person name="Magnuson J."/>
            <person name="Mondo S."/>
            <person name="Nolan M."/>
            <person name="Ohm R."/>
            <person name="Pangilinan J."/>
            <person name="Park H.-J."/>
            <person name="Ramirez L."/>
            <person name="Alfaro M."/>
            <person name="Sun H."/>
            <person name="Tritt A."/>
            <person name="Yoshinaga Y."/>
            <person name="Zwiers L.-H."/>
            <person name="Turgeon B."/>
            <person name="Goodwin S."/>
            <person name="Spatafora J."/>
            <person name="Crous P."/>
            <person name="Grigoriev I."/>
        </authorList>
    </citation>
    <scope>NUCLEOTIDE SEQUENCE</scope>
    <source>
        <strain evidence="12">CBS 107.79</strain>
    </source>
</reference>
<protein>
    <recommendedName>
        <fullName evidence="11">Formamidopyrimidine-DNA glycosylase catalytic domain-containing protein</fullName>
    </recommendedName>
</protein>
<feature type="domain" description="Formamidopyrimidine-DNA glycosylase catalytic" evidence="11">
    <location>
        <begin position="2"/>
        <end position="132"/>
    </location>
</feature>
<dbReference type="FunFam" id="1.10.8.50:FF:000009">
    <property type="entry name" value="Formamidopyrimidine-DNA glycosylase"/>
    <property type="match status" value="1"/>
</dbReference>
<keyword evidence="3" id="KW-0227">DNA damage</keyword>
<evidence type="ECO:0000256" key="9">
    <source>
        <dbReference type="ARBA" id="ARBA00023295"/>
    </source>
</evidence>
<dbReference type="GO" id="GO:0003684">
    <property type="term" value="F:damaged DNA binding"/>
    <property type="evidence" value="ECO:0007669"/>
    <property type="project" value="InterPro"/>
</dbReference>
<evidence type="ECO:0000313" key="12">
    <source>
        <dbReference type="EMBL" id="KAF1968333.1"/>
    </source>
</evidence>
<dbReference type="CDD" id="cd08972">
    <property type="entry name" value="PF_Nei_N"/>
    <property type="match status" value="1"/>
</dbReference>
<evidence type="ECO:0000256" key="1">
    <source>
        <dbReference type="ARBA" id="ARBA00001668"/>
    </source>
</evidence>
<keyword evidence="4" id="KW-0378">Hydrolase</keyword>
<evidence type="ECO:0000256" key="6">
    <source>
        <dbReference type="ARBA" id="ARBA00023204"/>
    </source>
</evidence>
<keyword evidence="7" id="KW-0456">Lyase</keyword>
<feature type="compositionally biased region" description="Basic residues" evidence="10">
    <location>
        <begin position="399"/>
        <end position="415"/>
    </location>
</feature>
<keyword evidence="6" id="KW-0234">DNA repair</keyword>
<dbReference type="InterPro" id="IPR035937">
    <property type="entry name" value="FPG_N"/>
</dbReference>
<evidence type="ECO:0000256" key="2">
    <source>
        <dbReference type="ARBA" id="ARBA00009409"/>
    </source>
</evidence>
<evidence type="ECO:0000259" key="11">
    <source>
        <dbReference type="PROSITE" id="PS51068"/>
    </source>
</evidence>
<dbReference type="InterPro" id="IPR012319">
    <property type="entry name" value="FPG_cat"/>
</dbReference>
<dbReference type="PANTHER" id="PTHR22993">
    <property type="entry name" value="FORMAMIDOPYRIMIDINE-DNA GLYCOSYLASE"/>
    <property type="match status" value="1"/>
</dbReference>
<sequence length="440" mass="49429">MPEIAEVARVVHYLRKYAAGRVIKAVQTQEDTIIYGKVGTSASAFEKAMNGKKIIDAKQQGKYFWLEMDSPPHPLMHLGMSGWMKFSNDDTAYYRPEKVQEPEWPPKYWKFILELEGEPECKISFVDARRLARIRLLDVKAGDMRQTTPLKGNGPDPVIDKDILTVEWLSNKLKSKRVPVKALLLDQANISGIGNWVGDEIMYQAKLHPEQYSNTFSEKQVKQLHDAMMYVCDTAVETLADSDRFPKDWLMKHRWGKGKKDGGKLPNGEKITFLKVGGRTSAIVPSVQKKTGDVAGDVSDAANGVEDDEEEPKPKKATKRKSKATKEEEDDDESEEKLPVSTKRGRGRKAAEEPVKDEDESEEKLPVSKKRGNKKDVEQVKDEDEDRNNDESEEEAPKAKKQKTSTKTVSRKKAPAGKATQANSEVAEAVNGRRRSGRGS</sequence>
<dbReference type="Pfam" id="PF01149">
    <property type="entry name" value="Fapy_DNA_glyco"/>
    <property type="match status" value="1"/>
</dbReference>
<evidence type="ECO:0000256" key="8">
    <source>
        <dbReference type="ARBA" id="ARBA00023268"/>
    </source>
</evidence>
<comment type="catalytic activity">
    <reaction evidence="1">
        <text>Hydrolysis of DNA containing ring-opened 7-methylguanine residues, releasing 2,6-diamino-4-hydroxy-5-(N-methyl)formamidopyrimidine.</text>
        <dbReference type="EC" id="3.2.2.23"/>
    </reaction>
</comment>
<evidence type="ECO:0000256" key="3">
    <source>
        <dbReference type="ARBA" id="ARBA00022763"/>
    </source>
</evidence>
<keyword evidence="8" id="KW-0511">Multifunctional enzyme</keyword>
<dbReference type="GO" id="GO:0005634">
    <property type="term" value="C:nucleus"/>
    <property type="evidence" value="ECO:0007669"/>
    <property type="project" value="TreeGrafter"/>
</dbReference>
<gene>
    <name evidence="12" type="ORF">BU23DRAFT_558562</name>
</gene>
<keyword evidence="13" id="KW-1185">Reference proteome</keyword>
<dbReference type="AlphaFoldDB" id="A0A6A5UT13"/>
<dbReference type="PROSITE" id="PS51068">
    <property type="entry name" value="FPG_CAT"/>
    <property type="match status" value="1"/>
</dbReference>
<dbReference type="Gene3D" id="1.10.8.50">
    <property type="match status" value="1"/>
</dbReference>
<keyword evidence="9" id="KW-0326">Glycosidase</keyword>